<dbReference type="Proteomes" id="UP001431217">
    <property type="component" value="Unassembled WGS sequence"/>
</dbReference>
<reference evidence="1 2" key="1">
    <citation type="submission" date="2022-05" db="EMBL/GenBank/DDBJ databases">
        <title>Luteimonas sp. SX5, whole genome shotgun sequencing project.</title>
        <authorList>
            <person name="Zhao G."/>
            <person name="Shen L."/>
        </authorList>
    </citation>
    <scope>NUCLEOTIDE SEQUENCE [LARGE SCALE GENOMIC DNA]</scope>
    <source>
        <strain evidence="1 2">SX5</strain>
    </source>
</reference>
<name>A0ABT0MIT6_9GAMM</name>
<dbReference type="SUPFAM" id="SSF81301">
    <property type="entry name" value="Nucleotidyltransferase"/>
    <property type="match status" value="1"/>
</dbReference>
<dbReference type="EMBL" id="JAMBEP010000001">
    <property type="protein sequence ID" value="MCL1634779.1"/>
    <property type="molecule type" value="Genomic_DNA"/>
</dbReference>
<proteinExistence type="predicted"/>
<organism evidence="1 2">
    <name type="scientific">Luteimonas galliterrae</name>
    <dbReference type="NCBI Taxonomy" id="2940486"/>
    <lineage>
        <taxon>Bacteria</taxon>
        <taxon>Pseudomonadati</taxon>
        <taxon>Pseudomonadota</taxon>
        <taxon>Gammaproteobacteria</taxon>
        <taxon>Lysobacterales</taxon>
        <taxon>Lysobacteraceae</taxon>
        <taxon>Luteimonas</taxon>
    </lineage>
</organism>
<dbReference type="Gene3D" id="1.20.120.330">
    <property type="entry name" value="Nucleotidyltransferases domain 2"/>
    <property type="match status" value="1"/>
</dbReference>
<accession>A0ABT0MIT6</accession>
<evidence type="ECO:0000313" key="1">
    <source>
        <dbReference type="EMBL" id="MCL1634779.1"/>
    </source>
</evidence>
<dbReference type="Gene3D" id="3.30.460.10">
    <property type="entry name" value="Beta Polymerase, domain 2"/>
    <property type="match status" value="1"/>
</dbReference>
<keyword evidence="2" id="KW-1185">Reference proteome</keyword>
<sequence length="260" mass="28437">MTGEIPAVQAAVLDKALSVLRGDQRFEAVLGGGSLVHGGFDAYSDLDLVIVVRPDDYAAILSQRAAIATSIGGLLAAFTGEHVGEPRLLICLFGPPLVHVDLKFVMAADLLRIVERPRILWEREPGRMSAVLDAAHVHWPDPPAQWFEDRIWIWLHYGAAKLLRGELFEALAMLSYLREMVLGPLLHRRAGRPQRGVRRIENDAGAAATLLKTMAALDADAIATALMHAAELYVALRQDDPPPAPVPQMPEALRAYLQRG</sequence>
<dbReference type="InterPro" id="IPR043519">
    <property type="entry name" value="NT_sf"/>
</dbReference>
<gene>
    <name evidence="1" type="ORF">M2650_09065</name>
</gene>
<dbReference type="RefSeq" id="WP_249473422.1">
    <property type="nucleotide sequence ID" value="NZ_JAMBEP010000001.1"/>
</dbReference>
<evidence type="ECO:0008006" key="3">
    <source>
        <dbReference type="Google" id="ProtNLM"/>
    </source>
</evidence>
<comment type="caution">
    <text evidence="1">The sequence shown here is derived from an EMBL/GenBank/DDBJ whole genome shotgun (WGS) entry which is preliminary data.</text>
</comment>
<evidence type="ECO:0000313" key="2">
    <source>
        <dbReference type="Proteomes" id="UP001431217"/>
    </source>
</evidence>
<protein>
    <recommendedName>
        <fullName evidence="3">Nucleotidyltransferase domain-containing protein</fullName>
    </recommendedName>
</protein>